<sequence length="288" mass="29911">MTIYARLVRLYPADSPREKILDTVMLGSGRFSVREGLALIIGALRARTGADVRRNPGEFARSAVRLSALVLLVYAAAVDLTAAPAPGAPALFGSLDFVQYPIAALTALVLHVVAIVALARGAYLTAATGAVAALIASVVSQSRSGSSWSYAWYYDGFWAAPLAVLLILALLGARREHSSPAGWLLAIVPAISVLPTGAGHVLGLDLFYRQQALVAVFALALAWSFIDARVPLAVAAVAAVGILTRLTLAMLDEIPGGADTILSGIAVTAIPAVALIIAAVLSRRRAVI</sequence>
<feature type="transmembrane region" description="Helical" evidence="1">
    <location>
        <begin position="261"/>
        <end position="281"/>
    </location>
</feature>
<organism evidence="2 3">
    <name type="scientific">Actinoplanes utahensis</name>
    <dbReference type="NCBI Taxonomy" id="1869"/>
    <lineage>
        <taxon>Bacteria</taxon>
        <taxon>Bacillati</taxon>
        <taxon>Actinomycetota</taxon>
        <taxon>Actinomycetes</taxon>
        <taxon>Micromonosporales</taxon>
        <taxon>Micromonosporaceae</taxon>
        <taxon>Actinoplanes</taxon>
    </lineage>
</organism>
<dbReference type="RefSeq" id="WP_043523311.1">
    <property type="nucleotide sequence ID" value="NZ_BAABKU010000004.1"/>
</dbReference>
<keyword evidence="1" id="KW-1133">Transmembrane helix</keyword>
<evidence type="ECO:0000313" key="3">
    <source>
        <dbReference type="Proteomes" id="UP000054537"/>
    </source>
</evidence>
<feature type="transmembrane region" description="Helical" evidence="1">
    <location>
        <begin position="97"/>
        <end position="117"/>
    </location>
</feature>
<dbReference type="OrthoDB" id="3292234at2"/>
<keyword evidence="1" id="KW-0472">Membrane</keyword>
<comment type="caution">
    <text evidence="2">The sequence shown here is derived from an EMBL/GenBank/DDBJ whole genome shotgun (WGS) entry which is preliminary data.</text>
</comment>
<accession>A0A0A6URZ4</accession>
<feature type="transmembrane region" description="Helical" evidence="1">
    <location>
        <begin position="122"/>
        <end position="139"/>
    </location>
</feature>
<keyword evidence="1" id="KW-0812">Transmembrane</keyword>
<protein>
    <submittedName>
        <fullName evidence="2">Uncharacterized protein</fullName>
    </submittedName>
</protein>
<dbReference type="EMBL" id="JRTT01000006">
    <property type="protein sequence ID" value="KHD78206.1"/>
    <property type="molecule type" value="Genomic_DNA"/>
</dbReference>
<dbReference type="Proteomes" id="UP000054537">
    <property type="component" value="Unassembled WGS sequence"/>
</dbReference>
<name>A0A0A6URZ4_ACTUT</name>
<feature type="transmembrane region" description="Helical" evidence="1">
    <location>
        <begin position="208"/>
        <end position="225"/>
    </location>
</feature>
<feature type="transmembrane region" description="Helical" evidence="1">
    <location>
        <begin position="183"/>
        <end position="202"/>
    </location>
</feature>
<keyword evidence="3" id="KW-1185">Reference proteome</keyword>
<evidence type="ECO:0000313" key="2">
    <source>
        <dbReference type="EMBL" id="KHD78206.1"/>
    </source>
</evidence>
<gene>
    <name evidence="2" type="ORF">MB27_07135</name>
</gene>
<reference evidence="2 3" key="1">
    <citation type="submission" date="2014-10" db="EMBL/GenBank/DDBJ databases">
        <title>Draft genome sequence of Actinoplanes utahensis NRRL 12052.</title>
        <authorList>
            <person name="Velasco-Bucheli B."/>
            <person name="del Cerro C."/>
            <person name="Hormigo D."/>
            <person name="Garcia J.L."/>
            <person name="Acebal C."/>
            <person name="Arroyo M."/>
            <person name="de la Mata I."/>
        </authorList>
    </citation>
    <scope>NUCLEOTIDE SEQUENCE [LARGE SCALE GENOMIC DNA]</scope>
    <source>
        <strain evidence="2 3">NRRL 12052</strain>
    </source>
</reference>
<feature type="transmembrane region" description="Helical" evidence="1">
    <location>
        <begin position="63"/>
        <end position="85"/>
    </location>
</feature>
<feature type="transmembrane region" description="Helical" evidence="1">
    <location>
        <begin position="232"/>
        <end position="249"/>
    </location>
</feature>
<feature type="transmembrane region" description="Helical" evidence="1">
    <location>
        <begin position="151"/>
        <end position="171"/>
    </location>
</feature>
<evidence type="ECO:0000256" key="1">
    <source>
        <dbReference type="SAM" id="Phobius"/>
    </source>
</evidence>
<dbReference type="STRING" id="1869.MB27_07135"/>
<dbReference type="AlphaFoldDB" id="A0A0A6URZ4"/>
<proteinExistence type="predicted"/>